<evidence type="ECO:0000313" key="3">
    <source>
        <dbReference type="Proteomes" id="UP000285278"/>
    </source>
</evidence>
<sequence length="209" mass="22442">MRTISGGRNRTVLILGGLLLIVAAAWVLASGLNLPQQWKESERFLADHNSTIGDIASAHQSWLLPTAIAVTVVLAIVGLLMLFAQIPTAPSRNQLRFADEDDQLLGSLDPDVLDRALEERLEDIAGINDASVRIGGTTEAPWVQATIDVDSNAEVAWVVNAARTRLRNDIATATEAEPTRIDLMVELSTHGSSQSTKVAEVGSERVTQG</sequence>
<keyword evidence="1" id="KW-1133">Transmembrane helix</keyword>
<keyword evidence="1" id="KW-0812">Transmembrane</keyword>
<dbReference type="EMBL" id="QXJK01000002">
    <property type="protein sequence ID" value="RIX36159.1"/>
    <property type="molecule type" value="Genomic_DNA"/>
</dbReference>
<dbReference type="Proteomes" id="UP000285278">
    <property type="component" value="Unassembled WGS sequence"/>
</dbReference>
<evidence type="ECO:0008006" key="4">
    <source>
        <dbReference type="Google" id="ProtNLM"/>
    </source>
</evidence>
<dbReference type="STRING" id="1451189.CFAL_00100"/>
<accession>A0A418Q8X0</accession>
<feature type="transmembrane region" description="Helical" evidence="1">
    <location>
        <begin position="12"/>
        <end position="32"/>
    </location>
</feature>
<organism evidence="2 3">
    <name type="scientific">Corynebacterium falsenii</name>
    <dbReference type="NCBI Taxonomy" id="108486"/>
    <lineage>
        <taxon>Bacteria</taxon>
        <taxon>Bacillati</taxon>
        <taxon>Actinomycetota</taxon>
        <taxon>Actinomycetes</taxon>
        <taxon>Mycobacteriales</taxon>
        <taxon>Corynebacteriaceae</taxon>
        <taxon>Corynebacterium</taxon>
    </lineage>
</organism>
<evidence type="ECO:0000313" key="2">
    <source>
        <dbReference type="EMBL" id="RIX36159.1"/>
    </source>
</evidence>
<protein>
    <recommendedName>
        <fullName evidence="4">Alkaline shock response membrane anchor protein AmaP</fullName>
    </recommendedName>
</protein>
<feature type="transmembrane region" description="Helical" evidence="1">
    <location>
        <begin position="62"/>
        <end position="84"/>
    </location>
</feature>
<keyword evidence="1" id="KW-0472">Membrane</keyword>
<keyword evidence="3" id="KW-1185">Reference proteome</keyword>
<gene>
    <name evidence="2" type="ORF">D3M95_02385</name>
</gene>
<dbReference type="RefSeq" id="WP_025401713.1">
    <property type="nucleotide sequence ID" value="NZ_CBCRUA010000017.1"/>
</dbReference>
<reference evidence="2 3" key="1">
    <citation type="submission" date="2018-09" db="EMBL/GenBank/DDBJ databases">
        <title>Optimization and identification of Corynebacterium falsenii FN1-14 from fish paste.</title>
        <authorList>
            <person name="Daroonpunt R."/>
            <person name="Tanasupawat S."/>
        </authorList>
    </citation>
    <scope>NUCLEOTIDE SEQUENCE [LARGE SCALE GENOMIC DNA]</scope>
    <source>
        <strain evidence="2 3">FN1-14</strain>
    </source>
</reference>
<comment type="caution">
    <text evidence="2">The sequence shown here is derived from an EMBL/GenBank/DDBJ whole genome shotgun (WGS) entry which is preliminary data.</text>
</comment>
<name>A0A418Q8X0_9CORY</name>
<evidence type="ECO:0000256" key="1">
    <source>
        <dbReference type="SAM" id="Phobius"/>
    </source>
</evidence>
<dbReference type="AlphaFoldDB" id="A0A418Q8X0"/>
<proteinExistence type="predicted"/>
<dbReference type="OrthoDB" id="4878398at2"/>